<dbReference type="Proteomes" id="UP001153050">
    <property type="component" value="Unassembled WGS sequence"/>
</dbReference>
<dbReference type="EMBL" id="CAKXZT010000157">
    <property type="protein sequence ID" value="CAH2407559.1"/>
    <property type="molecule type" value="Genomic_DNA"/>
</dbReference>
<keyword evidence="2" id="KW-1185">Reference proteome</keyword>
<protein>
    <recommendedName>
        <fullName evidence="3">SDR family NAD(P)-dependent oxidoreductase</fullName>
    </recommendedName>
</protein>
<organism evidence="1 2">
    <name type="scientific">Mesorhizobium escarrei</name>
    <dbReference type="NCBI Taxonomy" id="666018"/>
    <lineage>
        <taxon>Bacteria</taxon>
        <taxon>Pseudomonadati</taxon>
        <taxon>Pseudomonadota</taxon>
        <taxon>Alphaproteobacteria</taxon>
        <taxon>Hyphomicrobiales</taxon>
        <taxon>Phyllobacteriaceae</taxon>
        <taxon>Mesorhizobium</taxon>
    </lineage>
</organism>
<comment type="caution">
    <text evidence="1">The sequence shown here is derived from an EMBL/GenBank/DDBJ whole genome shotgun (WGS) entry which is preliminary data.</text>
</comment>
<dbReference type="SUPFAM" id="SSF51735">
    <property type="entry name" value="NAD(P)-binding Rossmann-fold domains"/>
    <property type="match status" value="1"/>
</dbReference>
<reference evidence="1 2" key="1">
    <citation type="submission" date="2022-03" db="EMBL/GenBank/DDBJ databases">
        <authorList>
            <person name="Brunel B."/>
        </authorList>
    </citation>
    <scope>NUCLEOTIDE SEQUENCE [LARGE SCALE GENOMIC DNA]</scope>
    <source>
        <strain evidence="1">STM5069sample</strain>
    </source>
</reference>
<sequence length="157" mass="16780">MSSALGRAIDPMLGGYCASKLAVEAAADALAYEVAASNIEVTIVQPAGAYPTKFQENAKRYWQAMIDQPGQPNQAALAAYRTHIEAMLTDLAPDPELDPKEVSDAVIALAGMEFGTRPGRLTVGPYKDGLDPVNAAHDALQSEMMAHNRIADLLKLR</sequence>
<dbReference type="InterPro" id="IPR002347">
    <property type="entry name" value="SDR_fam"/>
</dbReference>
<evidence type="ECO:0008006" key="3">
    <source>
        <dbReference type="Google" id="ProtNLM"/>
    </source>
</evidence>
<dbReference type="Pfam" id="PF00106">
    <property type="entry name" value="adh_short"/>
    <property type="match status" value="1"/>
</dbReference>
<dbReference type="PANTHER" id="PTHR43976:SF9">
    <property type="entry name" value="OXIDOREDUCTASE"/>
    <property type="match status" value="1"/>
</dbReference>
<dbReference type="PANTHER" id="PTHR43976">
    <property type="entry name" value="SHORT CHAIN DEHYDROGENASE"/>
    <property type="match status" value="1"/>
</dbReference>
<gene>
    <name evidence="1" type="ORF">MES5069_60171</name>
</gene>
<name>A0ABN8KBB8_9HYPH</name>
<evidence type="ECO:0000313" key="1">
    <source>
        <dbReference type="EMBL" id="CAH2407559.1"/>
    </source>
</evidence>
<dbReference type="RefSeq" id="WP_254021291.1">
    <property type="nucleotide sequence ID" value="NZ_CAKXZT010000157.1"/>
</dbReference>
<dbReference type="InterPro" id="IPR036291">
    <property type="entry name" value="NAD(P)-bd_dom_sf"/>
</dbReference>
<proteinExistence type="predicted"/>
<accession>A0ABN8KBB8</accession>
<dbReference type="InterPro" id="IPR051911">
    <property type="entry name" value="SDR_oxidoreductase"/>
</dbReference>
<evidence type="ECO:0000313" key="2">
    <source>
        <dbReference type="Proteomes" id="UP001153050"/>
    </source>
</evidence>
<dbReference type="Gene3D" id="3.40.50.720">
    <property type="entry name" value="NAD(P)-binding Rossmann-like Domain"/>
    <property type="match status" value="1"/>
</dbReference>